<dbReference type="InterPro" id="IPR008144">
    <property type="entry name" value="Guanylate_kin-like_dom"/>
</dbReference>
<feature type="domain" description="PDZ" evidence="3">
    <location>
        <begin position="502"/>
        <end position="582"/>
    </location>
</feature>
<dbReference type="PROSITE" id="PS50052">
    <property type="entry name" value="GUANYLATE_KINASE_2"/>
    <property type="match status" value="1"/>
</dbReference>
<dbReference type="InterPro" id="IPR000906">
    <property type="entry name" value="ZU5_dom"/>
</dbReference>
<evidence type="ECO:0000256" key="1">
    <source>
        <dbReference type="SAM" id="MobiDB-lite"/>
    </source>
</evidence>
<feature type="compositionally biased region" description="Basic residues" evidence="1">
    <location>
        <begin position="318"/>
        <end position="330"/>
    </location>
</feature>
<evidence type="ECO:0008006" key="7">
    <source>
        <dbReference type="Google" id="ProtNLM"/>
    </source>
</evidence>
<feature type="compositionally biased region" description="Basic and acidic residues" evidence="1">
    <location>
        <begin position="935"/>
        <end position="948"/>
    </location>
</feature>
<sequence>PPAHQKYPKAYYLLITGSDRLIKLNEFAHNVLDMHDHHNYDVVLVRPNNYDLGLGLRGARNIDGKLAVVVYEILPESPAIGKIKIIRVNGDAIDNLEYGEAIEKLRSAGRIVSLQLTKCVPGRSSACVTSTSMARIRSFSNGLYTNNTNENLATINPVATDQSQISLFTEEQPTNSNQEMAYRSGAPLMENYSVDMKNDEALSNSQKNNPFKMVHLKRRDNAESLGVELVSRIFVQSVDEGGLGECSGLRSGDRLVSLNGINAAHLSLVDTANMLRRQETVIEVARKSDPDISPNEPVTDQNILETEYKKTMPNYIRRQRKHRDRYKPRPFSRPMNGVQYSSLRNLPHEILPACKQCSETYSMDEDRIFQSSTSEENLGPQTNALNHSGNQLPCEHLGDAGARGHGPSTTIPHYHSWSSLVAPRLHTCPEYHWCSANAMADRWGYSEELLDLSNDNSTSNETVTRTRGQTRPRTTPTNNRKPTVDARGDGLIPLESVSCTRSVQFHVDPHHGTGLSLIGGNLTGLFVSSVQSDSVADYAGIGEGDQIVKINGLELTDWTKEEIALALIADDGPVILELKHDPVAYVALCESHEPCDSMYVRAFFSLWPANPVSNRQASTQMNEISISEGDIFHVVDTFMDGVFGNWLASKVYPTHGSLGVIPNWQRAEEILLEEDRRKSGRTNPMSLPPYERVIQISAYPLPRPVVLYGPLAALARRLLVQLSGSGSATRFELPPVNAAAAMATATKVGATITTTTGVNGENGEEATTGVIRLSAIKRCMTEKGSHCLLDLNINAVNRLILLGIPPIVVLISPASRDQLRSVLEQYWDIDKTSPALLRPRKPLRKRSEVKELTEKLWKDVMHLRHFKFHLLTDTVPLIPANEQTQKFSESDWLKNLIAVISHQQTQPVWIGEETQLAQELLEKAGKTEQCIENAASKHPEKNDEDKNHPTIKPTSLSNELERIHKLTSQLNPFDEQVPSGFHGCVKSIPLERNGEARFELNADIRSEKMTTKEGKARQIPIQTISPGRWQPGVDVDETDISWSSDLPQPPDEVSLMSPKSTSDRKILRGDKRPEKSGSVSWSNPITSDQTMVQKVPTNFLLDAFGICVRASMENSPLSTRRIVTIEEVADAATLTSPRSGDLSSPGYSSTSNVGRVVCTSRSSTLEKTNTLDMGSVDDPHSTVSSVPFTASKSILAECAGEFGQEGGALELPEHRIRLLIPPGALPSHPSSQRIFLRVYDSDPDKGPQISNQSTVGSRLISPLVMCGPRGLRFRIPVELTVPRYHSDLESASDSEVSQCCQSATKPRITLLHTSSFSTSTSADEDSSKEQGSARNKMHYAAWHEIPLVKPNEVSVSSKPILDDGIKSVIRNSTICISIDHF</sequence>
<dbReference type="SMART" id="SM00218">
    <property type="entry name" value="ZU5"/>
    <property type="match status" value="1"/>
</dbReference>
<dbReference type="Proteomes" id="UP000316759">
    <property type="component" value="Unassembled WGS sequence"/>
</dbReference>
<evidence type="ECO:0000313" key="6">
    <source>
        <dbReference type="Proteomes" id="UP000316759"/>
    </source>
</evidence>
<feature type="region of interest" description="Disordered" evidence="1">
    <location>
        <begin position="1315"/>
        <end position="1335"/>
    </location>
</feature>
<dbReference type="PROSITE" id="PS50106">
    <property type="entry name" value="PDZ"/>
    <property type="match status" value="3"/>
</dbReference>
<evidence type="ECO:0000259" key="4">
    <source>
        <dbReference type="PROSITE" id="PS51145"/>
    </source>
</evidence>
<organism evidence="5 6">
    <name type="scientific">Fasciola gigantica</name>
    <name type="common">Giant liver fluke</name>
    <dbReference type="NCBI Taxonomy" id="46835"/>
    <lineage>
        <taxon>Eukaryota</taxon>
        <taxon>Metazoa</taxon>
        <taxon>Spiralia</taxon>
        <taxon>Lophotrochozoa</taxon>
        <taxon>Platyhelminthes</taxon>
        <taxon>Trematoda</taxon>
        <taxon>Digenea</taxon>
        <taxon>Plagiorchiida</taxon>
        <taxon>Echinostomata</taxon>
        <taxon>Echinostomatoidea</taxon>
        <taxon>Fasciolidae</taxon>
        <taxon>Fasciola</taxon>
    </lineage>
</organism>
<dbReference type="SUPFAM" id="SSF50156">
    <property type="entry name" value="PDZ domain-like"/>
    <property type="match status" value="3"/>
</dbReference>
<dbReference type="SMART" id="SM00228">
    <property type="entry name" value="PDZ"/>
    <property type="match status" value="3"/>
</dbReference>
<dbReference type="Gene3D" id="2.30.30.40">
    <property type="entry name" value="SH3 Domains"/>
    <property type="match status" value="1"/>
</dbReference>
<dbReference type="EMBL" id="SUNJ01012823">
    <property type="protein sequence ID" value="TPP57739.1"/>
    <property type="molecule type" value="Genomic_DNA"/>
</dbReference>
<dbReference type="Pfam" id="PF00595">
    <property type="entry name" value="PDZ"/>
    <property type="match status" value="2"/>
</dbReference>
<dbReference type="Pfam" id="PF00791">
    <property type="entry name" value="ZU5"/>
    <property type="match status" value="1"/>
</dbReference>
<feature type="compositionally biased region" description="Low complexity" evidence="1">
    <location>
        <begin position="462"/>
        <end position="481"/>
    </location>
</feature>
<feature type="domain" description="PDZ" evidence="3">
    <location>
        <begin position="213"/>
        <end position="290"/>
    </location>
</feature>
<feature type="region of interest" description="Disordered" evidence="1">
    <location>
        <begin position="935"/>
        <end position="957"/>
    </location>
</feature>
<feature type="domain" description="PDZ" evidence="3">
    <location>
        <begin position="41"/>
        <end position="120"/>
    </location>
</feature>
<feature type="region of interest" description="Disordered" evidence="1">
    <location>
        <begin position="1025"/>
        <end position="1085"/>
    </location>
</feature>
<dbReference type="GO" id="GO:0005923">
    <property type="term" value="C:bicellular tight junction"/>
    <property type="evidence" value="ECO:0007669"/>
    <property type="project" value="TreeGrafter"/>
</dbReference>
<evidence type="ECO:0000313" key="5">
    <source>
        <dbReference type="EMBL" id="TPP57739.1"/>
    </source>
</evidence>
<dbReference type="InterPro" id="IPR001478">
    <property type="entry name" value="PDZ"/>
</dbReference>
<reference evidence="5 6" key="1">
    <citation type="submission" date="2019-04" db="EMBL/GenBank/DDBJ databases">
        <title>Annotation for the trematode Fasciola gigantica.</title>
        <authorList>
            <person name="Choi Y.-J."/>
        </authorList>
    </citation>
    <scope>NUCLEOTIDE SEQUENCE [LARGE SCALE GENOMIC DNA]</scope>
    <source>
        <strain evidence="5">Uganda_cow_1</strain>
    </source>
</reference>
<proteinExistence type="predicted"/>
<dbReference type="PANTHER" id="PTHR13865">
    <property type="entry name" value="TIGHT JUNCTION PROTEIN"/>
    <property type="match status" value="1"/>
</dbReference>
<comment type="caution">
    <text evidence="5">The sequence shown here is derived from an EMBL/GenBank/DDBJ whole genome shotgun (WGS) entry which is preliminary data.</text>
</comment>
<dbReference type="GO" id="GO:0150105">
    <property type="term" value="P:protein localization to cell-cell junction"/>
    <property type="evidence" value="ECO:0007669"/>
    <property type="project" value="TreeGrafter"/>
</dbReference>
<evidence type="ECO:0000259" key="2">
    <source>
        <dbReference type="PROSITE" id="PS50052"/>
    </source>
</evidence>
<protein>
    <recommendedName>
        <fullName evidence="7">Tight junction protein ZO-1</fullName>
    </recommendedName>
</protein>
<feature type="compositionally biased region" description="Polar residues" evidence="1">
    <location>
        <begin position="374"/>
        <end position="391"/>
    </location>
</feature>
<evidence type="ECO:0000259" key="3">
    <source>
        <dbReference type="PROSITE" id="PS50106"/>
    </source>
</evidence>
<dbReference type="PROSITE" id="PS51145">
    <property type="entry name" value="ZU5"/>
    <property type="match status" value="1"/>
</dbReference>
<keyword evidence="6" id="KW-1185">Reference proteome</keyword>
<dbReference type="Gene3D" id="3.40.50.300">
    <property type="entry name" value="P-loop containing nucleotide triphosphate hydrolases"/>
    <property type="match status" value="1"/>
</dbReference>
<dbReference type="GO" id="GO:0050839">
    <property type="term" value="F:cell adhesion molecule binding"/>
    <property type="evidence" value="ECO:0007669"/>
    <property type="project" value="TreeGrafter"/>
</dbReference>
<dbReference type="GO" id="GO:0005886">
    <property type="term" value="C:plasma membrane"/>
    <property type="evidence" value="ECO:0007669"/>
    <property type="project" value="TreeGrafter"/>
</dbReference>
<accession>A0A504YBZ6</accession>
<gene>
    <name evidence="5" type="ORF">FGIG_05237</name>
</gene>
<dbReference type="STRING" id="46835.A0A504YBZ6"/>
<dbReference type="PANTHER" id="PTHR13865:SF28">
    <property type="entry name" value="POLYCHAETOID, ISOFORM O"/>
    <property type="match status" value="1"/>
</dbReference>
<feature type="domain" description="Guanylate kinase-like" evidence="2">
    <location>
        <begin position="778"/>
        <end position="901"/>
    </location>
</feature>
<feature type="domain" description="ZU5" evidence="4">
    <location>
        <begin position="1196"/>
        <end position="1322"/>
    </location>
</feature>
<dbReference type="CDD" id="cd00136">
    <property type="entry name" value="PDZ_canonical"/>
    <property type="match status" value="1"/>
</dbReference>
<feature type="non-terminal residue" evidence="5">
    <location>
        <position position="1"/>
    </location>
</feature>
<feature type="compositionally biased region" description="Basic and acidic residues" evidence="1">
    <location>
        <begin position="1061"/>
        <end position="1075"/>
    </location>
</feature>
<dbReference type="Gene3D" id="2.30.42.10">
    <property type="match status" value="3"/>
</dbReference>
<name>A0A504YBZ6_FASGI</name>
<feature type="region of interest" description="Disordered" evidence="1">
    <location>
        <begin position="374"/>
        <end position="407"/>
    </location>
</feature>
<feature type="region of interest" description="Disordered" evidence="1">
    <location>
        <begin position="452"/>
        <end position="487"/>
    </location>
</feature>
<dbReference type="GO" id="GO:0045216">
    <property type="term" value="P:cell-cell junction organization"/>
    <property type="evidence" value="ECO:0007669"/>
    <property type="project" value="TreeGrafter"/>
</dbReference>
<dbReference type="GO" id="GO:0098609">
    <property type="term" value="P:cell-cell adhesion"/>
    <property type="evidence" value="ECO:0007669"/>
    <property type="project" value="TreeGrafter"/>
</dbReference>
<dbReference type="OrthoDB" id="418634at2759"/>
<dbReference type="InterPro" id="IPR036034">
    <property type="entry name" value="PDZ_sf"/>
</dbReference>
<dbReference type="InterPro" id="IPR027417">
    <property type="entry name" value="P-loop_NTPase"/>
</dbReference>
<dbReference type="Gene3D" id="2.60.220.30">
    <property type="match status" value="1"/>
</dbReference>
<feature type="region of interest" description="Disordered" evidence="1">
    <location>
        <begin position="318"/>
        <end position="337"/>
    </location>
</feature>